<sequence>MFIYISYIPNSLAHIYIYYLFTSNMILIPNVPESDTCSHHKSFSRNTR</sequence>
<gene>
    <name evidence="1" type="ORF">F383_28747</name>
</gene>
<dbReference type="Proteomes" id="UP000032142">
    <property type="component" value="Unassembled WGS sequence"/>
</dbReference>
<evidence type="ECO:0000313" key="1">
    <source>
        <dbReference type="EMBL" id="KHG22982.1"/>
    </source>
</evidence>
<accession>A0A0B0PDH4</accession>
<reference evidence="2" key="1">
    <citation type="submission" date="2014-09" db="EMBL/GenBank/DDBJ databases">
        <authorList>
            <person name="Mudge J."/>
            <person name="Ramaraj T."/>
            <person name="Lindquist I.E."/>
            <person name="Bharti A.K."/>
            <person name="Sundararajan A."/>
            <person name="Cameron C.T."/>
            <person name="Woodward J.E."/>
            <person name="May G.D."/>
            <person name="Brubaker C."/>
            <person name="Broadhvest J."/>
            <person name="Wilkins T.A."/>
        </authorList>
    </citation>
    <scope>NUCLEOTIDE SEQUENCE</scope>
    <source>
        <strain evidence="2">cv. AKA8401</strain>
    </source>
</reference>
<organism evidence="1 2">
    <name type="scientific">Gossypium arboreum</name>
    <name type="common">Tree cotton</name>
    <name type="synonym">Gossypium nanking</name>
    <dbReference type="NCBI Taxonomy" id="29729"/>
    <lineage>
        <taxon>Eukaryota</taxon>
        <taxon>Viridiplantae</taxon>
        <taxon>Streptophyta</taxon>
        <taxon>Embryophyta</taxon>
        <taxon>Tracheophyta</taxon>
        <taxon>Spermatophyta</taxon>
        <taxon>Magnoliopsida</taxon>
        <taxon>eudicotyledons</taxon>
        <taxon>Gunneridae</taxon>
        <taxon>Pentapetalae</taxon>
        <taxon>rosids</taxon>
        <taxon>malvids</taxon>
        <taxon>Malvales</taxon>
        <taxon>Malvaceae</taxon>
        <taxon>Malvoideae</taxon>
        <taxon>Gossypium</taxon>
    </lineage>
</organism>
<dbReference type="AlphaFoldDB" id="A0A0B0PDH4"/>
<keyword evidence="2" id="KW-1185">Reference proteome</keyword>
<dbReference type="EMBL" id="KN423451">
    <property type="protein sequence ID" value="KHG22982.1"/>
    <property type="molecule type" value="Genomic_DNA"/>
</dbReference>
<name>A0A0B0PDH4_GOSAR</name>
<protein>
    <submittedName>
        <fullName evidence="1">Uncharacterized protein</fullName>
    </submittedName>
</protein>
<evidence type="ECO:0000313" key="2">
    <source>
        <dbReference type="Proteomes" id="UP000032142"/>
    </source>
</evidence>
<proteinExistence type="predicted"/>